<organism evidence="2 3">
    <name type="scientific">Mesorhabditis belari</name>
    <dbReference type="NCBI Taxonomy" id="2138241"/>
    <lineage>
        <taxon>Eukaryota</taxon>
        <taxon>Metazoa</taxon>
        <taxon>Ecdysozoa</taxon>
        <taxon>Nematoda</taxon>
        <taxon>Chromadorea</taxon>
        <taxon>Rhabditida</taxon>
        <taxon>Rhabditina</taxon>
        <taxon>Rhabditomorpha</taxon>
        <taxon>Rhabditoidea</taxon>
        <taxon>Rhabditidae</taxon>
        <taxon>Mesorhabditinae</taxon>
        <taxon>Mesorhabditis</taxon>
    </lineage>
</organism>
<name>A0AAF3FRH7_9BILA</name>
<sequence>MQSYFLIALMVILALCSVSVDAWGMWGMRRPWGMGYGRGMGMGYGMGYGMGGMGYGYPSYGYGYGR</sequence>
<keyword evidence="2" id="KW-1185">Reference proteome</keyword>
<feature type="signal peptide" evidence="1">
    <location>
        <begin position="1"/>
        <end position="22"/>
    </location>
</feature>
<dbReference type="Proteomes" id="UP000887575">
    <property type="component" value="Unassembled WGS sequence"/>
</dbReference>
<keyword evidence="1" id="KW-0732">Signal</keyword>
<protein>
    <submittedName>
        <fullName evidence="3">Uncharacterized protein</fullName>
    </submittedName>
</protein>
<dbReference type="WBParaSite" id="MBELARI_LOCUS9857">
    <property type="protein sequence ID" value="MBELARI_LOCUS9857"/>
    <property type="gene ID" value="MBELARI_LOCUS9857"/>
</dbReference>
<reference evidence="3" key="1">
    <citation type="submission" date="2024-02" db="UniProtKB">
        <authorList>
            <consortium name="WormBaseParasite"/>
        </authorList>
    </citation>
    <scope>IDENTIFICATION</scope>
</reference>
<evidence type="ECO:0000313" key="2">
    <source>
        <dbReference type="Proteomes" id="UP000887575"/>
    </source>
</evidence>
<dbReference type="AlphaFoldDB" id="A0AAF3FRH7"/>
<accession>A0AAF3FRH7</accession>
<evidence type="ECO:0000256" key="1">
    <source>
        <dbReference type="SAM" id="SignalP"/>
    </source>
</evidence>
<feature type="chain" id="PRO_5042281910" evidence="1">
    <location>
        <begin position="23"/>
        <end position="66"/>
    </location>
</feature>
<proteinExistence type="predicted"/>
<evidence type="ECO:0000313" key="3">
    <source>
        <dbReference type="WBParaSite" id="MBELARI_LOCUS9857"/>
    </source>
</evidence>